<dbReference type="PANTHER" id="PTHR48022:SF2">
    <property type="entry name" value="PLASTIDIC GLUCOSE TRANSPORTER 4"/>
    <property type="match status" value="1"/>
</dbReference>
<feature type="transmembrane region" description="Helical" evidence="8">
    <location>
        <begin position="95"/>
        <end position="115"/>
    </location>
</feature>
<dbReference type="PROSITE" id="PS00216">
    <property type="entry name" value="SUGAR_TRANSPORT_1"/>
    <property type="match status" value="1"/>
</dbReference>
<keyword evidence="7" id="KW-0175">Coiled coil</keyword>
<evidence type="ECO:0000256" key="2">
    <source>
        <dbReference type="ARBA" id="ARBA00010992"/>
    </source>
</evidence>
<name>A0A430LWQ9_9HYPO</name>
<feature type="domain" description="Major facilitator superfamily (MFS) profile" evidence="10">
    <location>
        <begin position="18"/>
        <end position="464"/>
    </location>
</feature>
<keyword evidence="4 8" id="KW-0812">Transmembrane</keyword>
<evidence type="ECO:0000256" key="8">
    <source>
        <dbReference type="SAM" id="Phobius"/>
    </source>
</evidence>
<dbReference type="InterPro" id="IPR005829">
    <property type="entry name" value="Sugar_transporter_CS"/>
</dbReference>
<dbReference type="GO" id="GO:0005351">
    <property type="term" value="F:carbohydrate:proton symporter activity"/>
    <property type="evidence" value="ECO:0007669"/>
    <property type="project" value="TreeGrafter"/>
</dbReference>
<evidence type="ECO:0000256" key="7">
    <source>
        <dbReference type="SAM" id="Coils"/>
    </source>
</evidence>
<feature type="transmembrane region" description="Helical" evidence="8">
    <location>
        <begin position="346"/>
        <end position="364"/>
    </location>
</feature>
<keyword evidence="9" id="KW-0732">Signal</keyword>
<dbReference type="PROSITE" id="PS50850">
    <property type="entry name" value="MFS"/>
    <property type="match status" value="1"/>
</dbReference>
<dbReference type="InterPro" id="IPR003663">
    <property type="entry name" value="Sugar/inositol_transpt"/>
</dbReference>
<dbReference type="InterPro" id="IPR036259">
    <property type="entry name" value="MFS_trans_sf"/>
</dbReference>
<accession>A0A430LWQ9</accession>
<dbReference type="EMBL" id="MIKF01000061">
    <property type="protein sequence ID" value="RTE80162.1"/>
    <property type="molecule type" value="Genomic_DNA"/>
</dbReference>
<feature type="transmembrane region" description="Helical" evidence="8">
    <location>
        <begin position="157"/>
        <end position="176"/>
    </location>
</feature>
<feature type="transmembrane region" description="Helical" evidence="8">
    <location>
        <begin position="416"/>
        <end position="434"/>
    </location>
</feature>
<dbReference type="InterPro" id="IPR050360">
    <property type="entry name" value="MFS_Sugar_Transporters"/>
</dbReference>
<feature type="signal peptide" evidence="9">
    <location>
        <begin position="1"/>
        <end position="21"/>
    </location>
</feature>
<evidence type="ECO:0000313" key="12">
    <source>
        <dbReference type="Proteomes" id="UP000287124"/>
    </source>
</evidence>
<feature type="transmembrane region" description="Helical" evidence="8">
    <location>
        <begin position="127"/>
        <end position="145"/>
    </location>
</feature>
<dbReference type="PANTHER" id="PTHR48022">
    <property type="entry name" value="PLASTIDIC GLUCOSE TRANSPORTER 4"/>
    <property type="match status" value="1"/>
</dbReference>
<reference evidence="11 12" key="1">
    <citation type="submission" date="2017-06" db="EMBL/GenBank/DDBJ databases">
        <title>Comparative genomic analysis of Ambrosia Fusariam Clade fungi.</title>
        <authorList>
            <person name="Stajich J.E."/>
            <person name="Carrillo J."/>
            <person name="Kijimoto T."/>
            <person name="Eskalen A."/>
            <person name="O'Donnell K."/>
            <person name="Kasson M."/>
        </authorList>
    </citation>
    <scope>NUCLEOTIDE SEQUENCE [LARGE SCALE GENOMIC DNA]</scope>
    <source>
        <strain evidence="11 12">UCR1854</strain>
    </source>
</reference>
<keyword evidence="3" id="KW-0813">Transport</keyword>
<feature type="transmembrane region" description="Helical" evidence="8">
    <location>
        <begin position="196"/>
        <end position="213"/>
    </location>
</feature>
<comment type="similarity">
    <text evidence="2">Belongs to the major facilitator superfamily. Sugar transporter (TC 2.A.1.1) family.</text>
</comment>
<dbReference type="AlphaFoldDB" id="A0A430LWQ9"/>
<evidence type="ECO:0000259" key="10">
    <source>
        <dbReference type="PROSITE" id="PS50850"/>
    </source>
</evidence>
<evidence type="ECO:0000256" key="4">
    <source>
        <dbReference type="ARBA" id="ARBA00022692"/>
    </source>
</evidence>
<dbReference type="PROSITE" id="PS51257">
    <property type="entry name" value="PROKAR_LIPOPROTEIN"/>
    <property type="match status" value="1"/>
</dbReference>
<dbReference type="Pfam" id="PF00083">
    <property type="entry name" value="Sugar_tr"/>
    <property type="match status" value="1"/>
</dbReference>
<gene>
    <name evidence="11" type="ORF">BHE90_005350</name>
</gene>
<evidence type="ECO:0000256" key="9">
    <source>
        <dbReference type="SAM" id="SignalP"/>
    </source>
</evidence>
<protein>
    <recommendedName>
        <fullName evidence="10">Major facilitator superfamily (MFS) profile domain-containing protein</fullName>
    </recommendedName>
</protein>
<feature type="transmembrane region" description="Helical" evidence="8">
    <location>
        <begin position="314"/>
        <end position="334"/>
    </location>
</feature>
<feature type="transmembrane region" description="Helical" evidence="8">
    <location>
        <begin position="68"/>
        <end position="88"/>
    </location>
</feature>
<evidence type="ECO:0000256" key="1">
    <source>
        <dbReference type="ARBA" id="ARBA00004141"/>
    </source>
</evidence>
<dbReference type="InterPro" id="IPR005828">
    <property type="entry name" value="MFS_sugar_transport-like"/>
</dbReference>
<evidence type="ECO:0000256" key="5">
    <source>
        <dbReference type="ARBA" id="ARBA00022989"/>
    </source>
</evidence>
<organism evidence="11 12">
    <name type="scientific">Fusarium euwallaceae</name>
    <dbReference type="NCBI Taxonomy" id="1147111"/>
    <lineage>
        <taxon>Eukaryota</taxon>
        <taxon>Fungi</taxon>
        <taxon>Dikarya</taxon>
        <taxon>Ascomycota</taxon>
        <taxon>Pezizomycotina</taxon>
        <taxon>Sordariomycetes</taxon>
        <taxon>Hypocreomycetidae</taxon>
        <taxon>Hypocreales</taxon>
        <taxon>Nectriaceae</taxon>
        <taxon>Fusarium</taxon>
        <taxon>Fusarium solani species complex</taxon>
    </lineage>
</organism>
<keyword evidence="5 8" id="KW-1133">Transmembrane helix</keyword>
<feature type="coiled-coil region" evidence="7">
    <location>
        <begin position="674"/>
        <end position="701"/>
    </location>
</feature>
<keyword evidence="12" id="KW-1185">Reference proteome</keyword>
<dbReference type="InterPro" id="IPR020846">
    <property type="entry name" value="MFS_dom"/>
</dbReference>
<dbReference type="Proteomes" id="UP000287124">
    <property type="component" value="Unassembled WGS sequence"/>
</dbReference>
<proteinExistence type="inferred from homology"/>
<comment type="caution">
    <text evidence="11">The sequence shown here is derived from an EMBL/GenBank/DDBJ whole genome shotgun (WGS) entry which is preliminary data.</text>
</comment>
<dbReference type="CDD" id="cd12148">
    <property type="entry name" value="fungal_TF_MHR"/>
    <property type="match status" value="1"/>
</dbReference>
<dbReference type="GO" id="GO:0016020">
    <property type="term" value="C:membrane"/>
    <property type="evidence" value="ECO:0007669"/>
    <property type="project" value="UniProtKB-SubCell"/>
</dbReference>
<dbReference type="SUPFAM" id="SSF103473">
    <property type="entry name" value="MFS general substrate transporter"/>
    <property type="match status" value="1"/>
</dbReference>
<feature type="transmembrane region" description="Helical" evidence="8">
    <location>
        <begin position="376"/>
        <end position="396"/>
    </location>
</feature>
<evidence type="ECO:0000313" key="11">
    <source>
        <dbReference type="EMBL" id="RTE80162.1"/>
    </source>
</evidence>
<keyword evidence="6 8" id="KW-0472">Membrane</keyword>
<dbReference type="NCBIfam" id="TIGR00879">
    <property type="entry name" value="SP"/>
    <property type="match status" value="1"/>
</dbReference>
<feature type="transmembrane region" description="Helical" evidence="8">
    <location>
        <begin position="441"/>
        <end position="460"/>
    </location>
</feature>
<evidence type="ECO:0000256" key="6">
    <source>
        <dbReference type="ARBA" id="ARBA00023136"/>
    </source>
</evidence>
<comment type="subcellular location">
    <subcellularLocation>
        <location evidence="1">Membrane</location>
        <topology evidence="1">Multi-pass membrane protein</topology>
    </subcellularLocation>
</comment>
<feature type="chain" id="PRO_5019181036" description="Major facilitator superfamily (MFS) profile domain-containing protein" evidence="9">
    <location>
        <begin position="22"/>
        <end position="883"/>
    </location>
</feature>
<dbReference type="Gene3D" id="1.20.1250.20">
    <property type="entry name" value="MFS general substrate transporter like domains"/>
    <property type="match status" value="1"/>
</dbReference>
<sequence>MASQRSAWSSVSPLLIFSCFCLLVGDMLFGFDTGSFGGILANPGFINQFGKYNAETGKYAFDSAHTSIMSSIPFIGKFLGCLVAGPAIERYGHRMVFVILSIISFIGVILEITAADTGAGSGRFAQFLIGRVIVYISVGLVEVDVTTYQAEIVPAPFRGLVVISLQLFLNAGTLIATGANKAYSTSTNGVGWKTVTGLQFIFPTLLIAFVFFIPDSPRWLLSKDRESDAVISLQRLRSKADADEGRCDEEIMAIKEALREQVHKGPWLDLVRGTNLRRTLIVFAFYFFQQTTGQAFTSTYQTVFYKENGYADKAFTYPIVTSVLGLLSVIPAMYLVDNLGRRYTLMTSYIFQSFWLFLLAGLGGKADKTTTEKNTIVAAFMLFAVWYNMGSASIPYLLGGEIPTSSLREKTQSLGASWNVIWAFVTNFVIPYLIRDLHFGVGWVFGSVSGVALFYTFFFLPETKGRALEEIDAIFETPFNPFRPQNVHFSDPERRIGQLEGEKDAELSVSAHHDDNNQSARSLLLAQHYDLNRGNFTSAWLLGSACARMMQMMSLQTFDRTYTPNLASNARLSPLLSGEALRRVAWSTFFLDSIIDGGRYGFHVVDEKTYRLQLPCEQERFLGNENVVTEPLDNCANPQGILPDNLERAPLDMSAYLLRTAATRRRALHFAFRASHKEQTAEQLSAELDTLRIDIEELIAALPKRFHFNSDNMFVHRDRLITFLLLHVMRHNLFIILGRAGLMIYQRDPAKMDLIPQVRQNRISHALPIAGLVSEGLKAGIKFDPQIGVHSYVALEILLFEPRRLAEVDPFTDPKAPELVEAIPHLLTAIREIASRSEFVRQLYVEAIHRLLHCDCMHLLTNNDFAAFRELVYGTGYHILVNY</sequence>
<evidence type="ECO:0000256" key="3">
    <source>
        <dbReference type="ARBA" id="ARBA00022448"/>
    </source>
</evidence>